<dbReference type="GO" id="GO:0005886">
    <property type="term" value="C:plasma membrane"/>
    <property type="evidence" value="ECO:0007669"/>
    <property type="project" value="UniProtKB-SubCell"/>
</dbReference>
<dbReference type="Pfam" id="PF03772">
    <property type="entry name" value="Competence"/>
    <property type="match status" value="1"/>
</dbReference>
<dbReference type="InterPro" id="IPR004477">
    <property type="entry name" value="ComEC_N"/>
</dbReference>
<dbReference type="RefSeq" id="WP_129060550.1">
    <property type="nucleotide sequence ID" value="NZ_NXIE01000001.1"/>
</dbReference>
<evidence type="ECO:0000256" key="5">
    <source>
        <dbReference type="ARBA" id="ARBA00023136"/>
    </source>
</evidence>
<evidence type="ECO:0000259" key="7">
    <source>
        <dbReference type="Pfam" id="PF03772"/>
    </source>
</evidence>
<dbReference type="OrthoDB" id="5372341at2"/>
<evidence type="ECO:0000256" key="1">
    <source>
        <dbReference type="ARBA" id="ARBA00004651"/>
    </source>
</evidence>
<evidence type="ECO:0000256" key="2">
    <source>
        <dbReference type="ARBA" id="ARBA00022475"/>
    </source>
</evidence>
<organism evidence="8 9">
    <name type="scientific">Halarcobacter mediterraneus</name>
    <dbReference type="NCBI Taxonomy" id="2023153"/>
    <lineage>
        <taxon>Bacteria</taxon>
        <taxon>Pseudomonadati</taxon>
        <taxon>Campylobacterota</taxon>
        <taxon>Epsilonproteobacteria</taxon>
        <taxon>Campylobacterales</taxon>
        <taxon>Arcobacteraceae</taxon>
        <taxon>Halarcobacter</taxon>
    </lineage>
</organism>
<name>A0A4Q1B220_9BACT</name>
<feature type="transmembrane region" description="Helical" evidence="6">
    <location>
        <begin position="272"/>
        <end position="290"/>
    </location>
</feature>
<protein>
    <submittedName>
        <fullName evidence="8">Competence protein</fullName>
    </submittedName>
</protein>
<dbReference type="InterPro" id="IPR052159">
    <property type="entry name" value="Competence_DNA_uptake"/>
</dbReference>
<evidence type="ECO:0000313" key="9">
    <source>
        <dbReference type="Proteomes" id="UP000289718"/>
    </source>
</evidence>
<evidence type="ECO:0000256" key="4">
    <source>
        <dbReference type="ARBA" id="ARBA00022989"/>
    </source>
</evidence>
<reference evidence="8 9" key="1">
    <citation type="submission" date="2017-09" db="EMBL/GenBank/DDBJ databases">
        <title>Genomics of the genus Arcobacter.</title>
        <authorList>
            <person name="Perez-Cataluna A."/>
            <person name="Figueras M.J."/>
            <person name="Salas-Masso N."/>
        </authorList>
    </citation>
    <scope>NUCLEOTIDE SEQUENCE [LARGE SCALE GENOMIC DNA]</scope>
    <source>
        <strain evidence="8 9">F156-34</strain>
    </source>
</reference>
<keyword evidence="3 6" id="KW-0812">Transmembrane</keyword>
<dbReference type="Proteomes" id="UP000289718">
    <property type="component" value="Unassembled WGS sequence"/>
</dbReference>
<dbReference type="PANTHER" id="PTHR30619:SF7">
    <property type="entry name" value="BETA-LACTAMASE DOMAIN PROTEIN"/>
    <property type="match status" value="1"/>
</dbReference>
<keyword evidence="5 6" id="KW-0472">Membrane</keyword>
<dbReference type="EMBL" id="NXIE01000001">
    <property type="protein sequence ID" value="RXK14411.1"/>
    <property type="molecule type" value="Genomic_DNA"/>
</dbReference>
<proteinExistence type="predicted"/>
<feature type="transmembrane region" description="Helical" evidence="6">
    <location>
        <begin position="208"/>
        <end position="241"/>
    </location>
</feature>
<evidence type="ECO:0000313" key="8">
    <source>
        <dbReference type="EMBL" id="RXK14411.1"/>
    </source>
</evidence>
<evidence type="ECO:0000256" key="3">
    <source>
        <dbReference type="ARBA" id="ARBA00022692"/>
    </source>
</evidence>
<feature type="transmembrane region" description="Helical" evidence="6">
    <location>
        <begin position="297"/>
        <end position="319"/>
    </location>
</feature>
<feature type="domain" description="ComEC/Rec2-related protein" evidence="7">
    <location>
        <begin position="151"/>
        <end position="377"/>
    </location>
</feature>
<comment type="subcellular location">
    <subcellularLocation>
        <location evidence="1">Cell membrane</location>
        <topology evidence="1">Multi-pass membrane protein</topology>
    </subcellularLocation>
</comment>
<accession>A0A4Q1B220</accession>
<feature type="transmembrane region" description="Helical" evidence="6">
    <location>
        <begin position="331"/>
        <end position="355"/>
    </location>
</feature>
<keyword evidence="2" id="KW-1003">Cell membrane</keyword>
<sequence>MDSLQLISNKKQLISFFSILICIFIFNIFYEYFKYKDFKKEELYLDKFEIINIYDKEDFYILKLQNDKLSFFTSISKQEEINKLDIITIAVLSKGVSFYKFLKGFYSKSIFYEEIKTNKSFKRSIFNKINESHNDERIQELFNALFLAIPISKDNRQIYTDFGISHLIAISGFHLSIISFIIFVVFYYPYSYFQKRYFPYRNIKVDVMIITIVILLYYLYLTNIVPSLLRSFIMFFLAFIYLRTNIKVLSFETLAITLLIIIAIFPKYLFSISLWFSIIGVFYIFLYIHYFKNISKIFAIFLFNFWIFFVFNPIVHFFFYNISYEQLFSPFLTIFFTFFYPLEAFLHLFGFADYFDKYILLFLNYKMSVFEFSTSIWFFIIYILFSLLSIFSKKAFIILNFLMIIYNIYMFVNSFL</sequence>
<dbReference type="NCBIfam" id="TIGR00360">
    <property type="entry name" value="ComEC_N-term"/>
    <property type="match status" value="1"/>
</dbReference>
<feature type="transmembrane region" description="Helical" evidence="6">
    <location>
        <begin position="367"/>
        <end position="389"/>
    </location>
</feature>
<feature type="transmembrane region" description="Helical" evidence="6">
    <location>
        <begin position="395"/>
        <end position="412"/>
    </location>
</feature>
<feature type="transmembrane region" description="Helical" evidence="6">
    <location>
        <begin position="248"/>
        <end position="266"/>
    </location>
</feature>
<dbReference type="PANTHER" id="PTHR30619">
    <property type="entry name" value="DNA INTERNALIZATION/COMPETENCE PROTEIN COMEC/REC2"/>
    <property type="match status" value="1"/>
</dbReference>
<comment type="caution">
    <text evidence="8">The sequence shown here is derived from an EMBL/GenBank/DDBJ whole genome shotgun (WGS) entry which is preliminary data.</text>
</comment>
<feature type="transmembrane region" description="Helical" evidence="6">
    <location>
        <begin position="12"/>
        <end position="30"/>
    </location>
</feature>
<gene>
    <name evidence="8" type="ORF">CP965_02890</name>
</gene>
<dbReference type="AlphaFoldDB" id="A0A4Q1B220"/>
<keyword evidence="9" id="KW-1185">Reference proteome</keyword>
<keyword evidence="4 6" id="KW-1133">Transmembrane helix</keyword>
<feature type="transmembrane region" description="Helical" evidence="6">
    <location>
        <begin position="162"/>
        <end position="188"/>
    </location>
</feature>
<evidence type="ECO:0000256" key="6">
    <source>
        <dbReference type="SAM" id="Phobius"/>
    </source>
</evidence>